<keyword evidence="2" id="KW-0732">Signal</keyword>
<reference evidence="5" key="1">
    <citation type="submission" date="2022-08" db="EMBL/GenBank/DDBJ databases">
        <title>A Global Phylogenomic Analysis of the Shiitake Genus Lentinula.</title>
        <authorList>
            <consortium name="DOE Joint Genome Institute"/>
            <person name="Sierra-Patev S."/>
            <person name="Min B."/>
            <person name="Naranjo-Ortiz M."/>
            <person name="Looney B."/>
            <person name="Konkel Z."/>
            <person name="Slot J.C."/>
            <person name="Sakamoto Y."/>
            <person name="Steenwyk J.L."/>
            <person name="Rokas A."/>
            <person name="Carro J."/>
            <person name="Camarero S."/>
            <person name="Ferreira P."/>
            <person name="Molpeceres G."/>
            <person name="Ruiz-Duenas F.J."/>
            <person name="Serrano A."/>
            <person name="Henrissat B."/>
            <person name="Drula E."/>
            <person name="Hughes K.W."/>
            <person name="Mata J.L."/>
            <person name="Ishikawa N.K."/>
            <person name="Vargas-Isla R."/>
            <person name="Ushijima S."/>
            <person name="Smith C.A."/>
            <person name="Ahrendt S."/>
            <person name="Andreopoulos W."/>
            <person name="He G."/>
            <person name="Labutti K."/>
            <person name="Lipzen A."/>
            <person name="Ng V."/>
            <person name="Riley R."/>
            <person name="Sandor L."/>
            <person name="Barry K."/>
            <person name="Martinez A.T."/>
            <person name="Xiao Y."/>
            <person name="Gibbons J.G."/>
            <person name="Terashima K."/>
            <person name="Grigoriev I.V."/>
            <person name="Hibbett D.S."/>
        </authorList>
    </citation>
    <scope>NUCLEOTIDE SEQUENCE</scope>
    <source>
        <strain evidence="5">JLM2183</strain>
    </source>
</reference>
<dbReference type="SUPFAM" id="SSF48208">
    <property type="entry name" value="Six-hairpin glycosidases"/>
    <property type="match status" value="1"/>
</dbReference>
<evidence type="ECO:0008006" key="7">
    <source>
        <dbReference type="Google" id="ProtNLM"/>
    </source>
</evidence>
<dbReference type="PANTHER" id="PTHR31987">
    <property type="entry name" value="GLUTAMINASE A-RELATED"/>
    <property type="match status" value="1"/>
</dbReference>
<proteinExistence type="predicted"/>
<gene>
    <name evidence="5" type="ORF">J3R30DRAFT_3282917</name>
</gene>
<accession>A0A9W9DUX2</accession>
<keyword evidence="6" id="KW-1185">Reference proteome</keyword>
<evidence type="ECO:0000313" key="5">
    <source>
        <dbReference type="EMBL" id="KAJ4485238.1"/>
    </source>
</evidence>
<keyword evidence="1" id="KW-0812">Transmembrane</keyword>
<feature type="domain" description="Glutaminase A central" evidence="3">
    <location>
        <begin position="336"/>
        <end position="689"/>
    </location>
</feature>
<feature type="chain" id="PRO_5040951702" description="DUF1793-domain-containing protein" evidence="2">
    <location>
        <begin position="17"/>
        <end position="854"/>
    </location>
</feature>
<organism evidence="5 6">
    <name type="scientific">Lentinula aciculospora</name>
    <dbReference type="NCBI Taxonomy" id="153920"/>
    <lineage>
        <taxon>Eukaryota</taxon>
        <taxon>Fungi</taxon>
        <taxon>Dikarya</taxon>
        <taxon>Basidiomycota</taxon>
        <taxon>Agaricomycotina</taxon>
        <taxon>Agaricomycetes</taxon>
        <taxon>Agaricomycetidae</taxon>
        <taxon>Agaricales</taxon>
        <taxon>Marasmiineae</taxon>
        <taxon>Omphalotaceae</taxon>
        <taxon>Lentinula</taxon>
    </lineage>
</organism>
<dbReference type="InterPro" id="IPR008928">
    <property type="entry name" value="6-hairpin_glycosidase_sf"/>
</dbReference>
<dbReference type="PANTHER" id="PTHR31987:SF14">
    <property type="entry name" value="PUTATIVE (AFU_ORTHOLOGUE AFUA_6G09910)-RELATED"/>
    <property type="match status" value="1"/>
</dbReference>
<comment type="caution">
    <text evidence="5">The sequence shown here is derived from an EMBL/GenBank/DDBJ whole genome shotgun (WGS) entry which is preliminary data.</text>
</comment>
<dbReference type="GO" id="GO:0005975">
    <property type="term" value="P:carbohydrate metabolic process"/>
    <property type="evidence" value="ECO:0007669"/>
    <property type="project" value="InterPro"/>
</dbReference>
<keyword evidence="1" id="KW-0472">Membrane</keyword>
<dbReference type="Proteomes" id="UP001150266">
    <property type="component" value="Unassembled WGS sequence"/>
</dbReference>
<feature type="signal peptide" evidence="2">
    <location>
        <begin position="1"/>
        <end position="16"/>
    </location>
</feature>
<dbReference type="Gene3D" id="1.50.10.10">
    <property type="match status" value="1"/>
</dbReference>
<sequence>MLIILVLSFVILLVQCQSIQPAAIPLAVRSPYLQAYLGHNSGAAVPNSWPVFWTNHIVGWSGLMRVDGALYEWLGGAIEGPDLRLANNATAKAAKLIGVQIKPTRSILSLQAGPMAINVTFLSPIERSNLVLQSFPFTYVYMNLSSTDGNPHSIQLYEDITGEWTSFDLNSEVQWNTTVSESIIYHQIHRSPPQYMTEQDNMASDPVVYHVTNVASTVTFQSGSDLDVRSQFLNNGSLNNTQDTDFRAIGVSWPVLAFCNDLGNITSTSSPVVWGIGLVRDGNIISSGNQTRRPYFFTKYQDSSSALTDLMNDSSNALQRAIALDDQIVSAATAISPNYVDLVSLASRQVMAGMEITVGSGADGELNASDIQFFMKDMGNSQRVNPVEVLYASLPAFLYFNASWTRYLLEPLMQFEQSDLYTLPFASEDLGDAFPSAVGNTSPAVFTAIESISDMIFMVWAHATSTQDGSLIAQYYSTLKKWTDTLISENPLFPNGFISADGLADSNMTNLAIKGILAIRTMAQISNTLGNMDDHDTYLSSASSLVSQWQTVAQSSGHITSTYGASSSWSLMYNLYPDKLFGFNLVDESIYTAQSAWYASVASNAPPFGLGFDTLNESTAKSHWTLFTAGIVNDNVTRDLLISMVHASAANLNAFTVFPTTYNNANGSTLGGAARHVLPPAQGAMFALLALNFQIDNSSTPQSTSTSVPTRPNINSGAIAGGVVGGVVFVAFSLLAIFLYCRRSKSGSEKKDNQIYESIMPYPLGLDFRIDLERERNPIQVEETVHITQPPFTSKRLVTTEVGTAIIPTASDSAVASSDAGVEEVLLREEVENLRREMEEMKLRIAYEPLPGYQ</sequence>
<evidence type="ECO:0000313" key="6">
    <source>
        <dbReference type="Proteomes" id="UP001150266"/>
    </source>
</evidence>
<evidence type="ECO:0000259" key="4">
    <source>
        <dbReference type="Pfam" id="PF17168"/>
    </source>
</evidence>
<evidence type="ECO:0000256" key="2">
    <source>
        <dbReference type="SAM" id="SignalP"/>
    </source>
</evidence>
<protein>
    <recommendedName>
        <fullName evidence="7">DUF1793-domain-containing protein</fullName>
    </recommendedName>
</protein>
<dbReference type="InterPro" id="IPR012341">
    <property type="entry name" value="6hp_glycosidase-like_sf"/>
</dbReference>
<evidence type="ECO:0000259" key="3">
    <source>
        <dbReference type="Pfam" id="PF16335"/>
    </source>
</evidence>
<dbReference type="Pfam" id="PF16335">
    <property type="entry name" value="GtaA_6_Hairpin"/>
    <property type="match status" value="1"/>
</dbReference>
<feature type="domain" description="Glutaminase A N-terminal" evidence="4">
    <location>
        <begin position="104"/>
        <end position="330"/>
    </location>
</feature>
<dbReference type="InterPro" id="IPR033433">
    <property type="entry name" value="GtaA_N"/>
</dbReference>
<feature type="transmembrane region" description="Helical" evidence="1">
    <location>
        <begin position="718"/>
        <end position="741"/>
    </location>
</feature>
<name>A0A9W9DUX2_9AGAR</name>
<dbReference type="EMBL" id="JAOTPV010000003">
    <property type="protein sequence ID" value="KAJ4485238.1"/>
    <property type="molecule type" value="Genomic_DNA"/>
</dbReference>
<keyword evidence="1" id="KW-1133">Transmembrane helix</keyword>
<dbReference type="InterPro" id="IPR052743">
    <property type="entry name" value="Glutaminase_GtaA"/>
</dbReference>
<dbReference type="InterPro" id="IPR032514">
    <property type="entry name" value="GtaA_central"/>
</dbReference>
<dbReference type="OrthoDB" id="3918848at2759"/>
<dbReference type="GO" id="GO:0003824">
    <property type="term" value="F:catalytic activity"/>
    <property type="evidence" value="ECO:0007669"/>
    <property type="project" value="UniProtKB-ARBA"/>
</dbReference>
<dbReference type="Pfam" id="PF17168">
    <property type="entry name" value="DUF5127"/>
    <property type="match status" value="1"/>
</dbReference>
<dbReference type="AlphaFoldDB" id="A0A9W9DUX2"/>
<evidence type="ECO:0000256" key="1">
    <source>
        <dbReference type="SAM" id="Phobius"/>
    </source>
</evidence>